<dbReference type="GO" id="GO:0005886">
    <property type="term" value="C:plasma membrane"/>
    <property type="evidence" value="ECO:0007669"/>
    <property type="project" value="TreeGrafter"/>
</dbReference>
<keyword evidence="3" id="KW-1185">Reference proteome</keyword>
<proteinExistence type="predicted"/>
<dbReference type="KEGG" id="rul:UC8_03600"/>
<reference evidence="2 3" key="1">
    <citation type="submission" date="2019-08" db="EMBL/GenBank/DDBJ databases">
        <title>Deep-cultivation of Planctomycetes and their phenomic and genomic characterization uncovers novel biology.</title>
        <authorList>
            <person name="Wiegand S."/>
            <person name="Jogler M."/>
            <person name="Boedeker C."/>
            <person name="Pinto D."/>
            <person name="Vollmers J."/>
            <person name="Rivas-Marin E."/>
            <person name="Kohn T."/>
            <person name="Peeters S.H."/>
            <person name="Heuer A."/>
            <person name="Rast P."/>
            <person name="Oberbeckmann S."/>
            <person name="Bunk B."/>
            <person name="Jeske O."/>
            <person name="Meyerdierks A."/>
            <person name="Storesund J.E."/>
            <person name="Kallscheuer N."/>
            <person name="Luecker S."/>
            <person name="Lage O.M."/>
            <person name="Pohl T."/>
            <person name="Merkel B.J."/>
            <person name="Hornburger P."/>
            <person name="Mueller R.-W."/>
            <person name="Bruemmer F."/>
            <person name="Labrenz M."/>
            <person name="Spormann A.M."/>
            <person name="Op den Camp H."/>
            <person name="Overmann J."/>
            <person name="Amann R."/>
            <person name="Jetten M.S.M."/>
            <person name="Mascher T."/>
            <person name="Medema M.H."/>
            <person name="Devos D.P."/>
            <person name="Kaster A.-K."/>
            <person name="Ovreas L."/>
            <person name="Rohde M."/>
            <person name="Galperin M.Y."/>
            <person name="Jogler C."/>
        </authorList>
    </citation>
    <scope>NUCLEOTIDE SEQUENCE [LARGE SCALE GENOMIC DNA]</scope>
    <source>
        <strain evidence="2 3">UC8</strain>
    </source>
</reference>
<dbReference type="InterPro" id="IPR006750">
    <property type="entry name" value="YdcZ"/>
</dbReference>
<keyword evidence="1" id="KW-0472">Membrane</keyword>
<accession>A0A5B9QWS5</accession>
<dbReference type="Pfam" id="PF04657">
    <property type="entry name" value="DMT_YdcZ"/>
    <property type="match status" value="1"/>
</dbReference>
<dbReference type="EMBL" id="CP042914">
    <property type="protein sequence ID" value="QEG38403.1"/>
    <property type="molecule type" value="Genomic_DNA"/>
</dbReference>
<sequence>MFQNQSLLLVAVVVGLLAGCLLGTQPSANGYLGRHLAHPLQAAVISFGSGFVILLVLSIANGVFPPRFSTPPTGLPWWVWSGGAIGTVLVTTSLIFVPRIGSLTWFAAVITGQVLAALILDQWGMMGNPRSPASPLRLLGAAMLIGGILLITRAKALESRPGKATTVEVVPAESVDDP</sequence>
<keyword evidence="1" id="KW-0812">Transmembrane</keyword>
<name>A0A5B9QWS5_9BACT</name>
<evidence type="ECO:0000313" key="3">
    <source>
        <dbReference type="Proteomes" id="UP000325286"/>
    </source>
</evidence>
<evidence type="ECO:0000313" key="2">
    <source>
        <dbReference type="EMBL" id="QEG38403.1"/>
    </source>
</evidence>
<protein>
    <recommendedName>
        <fullName evidence="4">Inner membrane protein YdcZ</fullName>
    </recommendedName>
</protein>
<evidence type="ECO:0008006" key="4">
    <source>
        <dbReference type="Google" id="ProtNLM"/>
    </source>
</evidence>
<dbReference type="Proteomes" id="UP000325286">
    <property type="component" value="Chromosome"/>
</dbReference>
<dbReference type="RefSeq" id="WP_068134548.1">
    <property type="nucleotide sequence ID" value="NZ_CP042914.1"/>
</dbReference>
<feature type="transmembrane region" description="Helical" evidence="1">
    <location>
        <begin position="136"/>
        <end position="154"/>
    </location>
</feature>
<organism evidence="2 3">
    <name type="scientific">Roseimaritima ulvae</name>
    <dbReference type="NCBI Taxonomy" id="980254"/>
    <lineage>
        <taxon>Bacteria</taxon>
        <taxon>Pseudomonadati</taxon>
        <taxon>Planctomycetota</taxon>
        <taxon>Planctomycetia</taxon>
        <taxon>Pirellulales</taxon>
        <taxon>Pirellulaceae</taxon>
        <taxon>Roseimaritima</taxon>
    </lineage>
</organism>
<dbReference type="PANTHER" id="PTHR34821">
    <property type="entry name" value="INNER MEMBRANE PROTEIN YDCZ"/>
    <property type="match status" value="1"/>
</dbReference>
<dbReference type="AlphaFoldDB" id="A0A5B9QWS5"/>
<feature type="transmembrane region" description="Helical" evidence="1">
    <location>
        <begin position="103"/>
        <end position="124"/>
    </location>
</feature>
<evidence type="ECO:0000256" key="1">
    <source>
        <dbReference type="SAM" id="Phobius"/>
    </source>
</evidence>
<keyword evidence="1" id="KW-1133">Transmembrane helix</keyword>
<feature type="transmembrane region" description="Helical" evidence="1">
    <location>
        <begin position="40"/>
        <end position="63"/>
    </location>
</feature>
<dbReference type="PANTHER" id="PTHR34821:SF2">
    <property type="entry name" value="INNER MEMBRANE PROTEIN YDCZ"/>
    <property type="match status" value="1"/>
</dbReference>
<feature type="transmembrane region" description="Helical" evidence="1">
    <location>
        <begin position="75"/>
        <end position="97"/>
    </location>
</feature>
<gene>
    <name evidence="2" type="ORF">UC8_03600</name>
</gene>